<evidence type="ECO:0000313" key="2">
    <source>
        <dbReference type="Proteomes" id="UP000198639"/>
    </source>
</evidence>
<dbReference type="STRING" id="1164594.SAMN05216204_13115"/>
<protein>
    <submittedName>
        <fullName evidence="1">Uncharacterized protein</fullName>
    </submittedName>
</protein>
<keyword evidence="2" id="KW-1185">Reference proteome</keyword>
<dbReference type="EMBL" id="FOLD01000031">
    <property type="protein sequence ID" value="SFD63959.1"/>
    <property type="molecule type" value="Genomic_DNA"/>
</dbReference>
<organism evidence="1 2">
    <name type="scientific">Massilia yuzhufengensis</name>
    <dbReference type="NCBI Taxonomy" id="1164594"/>
    <lineage>
        <taxon>Bacteria</taxon>
        <taxon>Pseudomonadati</taxon>
        <taxon>Pseudomonadota</taxon>
        <taxon>Betaproteobacteria</taxon>
        <taxon>Burkholderiales</taxon>
        <taxon>Oxalobacteraceae</taxon>
        <taxon>Telluria group</taxon>
        <taxon>Massilia</taxon>
    </lineage>
</organism>
<proteinExistence type="predicted"/>
<gene>
    <name evidence="1" type="ORF">SAMN05216204_13115</name>
</gene>
<name>A0A1I1TZQ0_9BURK</name>
<accession>A0A1I1TZQ0</accession>
<evidence type="ECO:0000313" key="1">
    <source>
        <dbReference type="EMBL" id="SFD63959.1"/>
    </source>
</evidence>
<reference evidence="2" key="1">
    <citation type="submission" date="2016-10" db="EMBL/GenBank/DDBJ databases">
        <authorList>
            <person name="Varghese N."/>
            <person name="Submissions S."/>
        </authorList>
    </citation>
    <scope>NUCLEOTIDE SEQUENCE [LARGE SCALE GENOMIC DNA]</scope>
    <source>
        <strain evidence="2">CGMCC 1.12041</strain>
    </source>
</reference>
<dbReference type="AlphaFoldDB" id="A0A1I1TZQ0"/>
<sequence>MSDTYELLPLAHLFPGMVLADALLDAHGHVLLAEGAVLSEATILSLARHGISAAPISRAVPLATPEPATIQARLDHLFRHNDRDDHGDWATGLLRRYVEDYRLKRGVAAGDAA</sequence>
<dbReference type="RefSeq" id="WP_177207841.1">
    <property type="nucleotide sequence ID" value="NZ_FOLD01000031.1"/>
</dbReference>
<dbReference type="Proteomes" id="UP000198639">
    <property type="component" value="Unassembled WGS sequence"/>
</dbReference>